<dbReference type="InterPro" id="IPR001965">
    <property type="entry name" value="Znf_PHD"/>
</dbReference>
<feature type="compositionally biased region" description="Polar residues" evidence="5">
    <location>
        <begin position="607"/>
        <end position="619"/>
    </location>
</feature>
<gene>
    <name evidence="8" type="ORF">C1645_875181</name>
</gene>
<evidence type="ECO:0000313" key="9">
    <source>
        <dbReference type="Proteomes" id="UP000265703"/>
    </source>
</evidence>
<feature type="compositionally biased region" description="Basic and acidic residues" evidence="5">
    <location>
        <begin position="500"/>
        <end position="512"/>
    </location>
</feature>
<dbReference type="Proteomes" id="UP000265703">
    <property type="component" value="Unassembled WGS sequence"/>
</dbReference>
<dbReference type="PROSITE" id="PS51805">
    <property type="entry name" value="EPHD"/>
    <property type="match status" value="1"/>
</dbReference>
<dbReference type="GO" id="GO:0031491">
    <property type="term" value="F:nucleosome binding"/>
    <property type="evidence" value="ECO:0007669"/>
    <property type="project" value="TreeGrafter"/>
</dbReference>
<feature type="domain" description="PHD-type" evidence="7">
    <location>
        <begin position="159"/>
        <end position="277"/>
    </location>
</feature>
<evidence type="ECO:0000256" key="5">
    <source>
        <dbReference type="SAM" id="MobiDB-lite"/>
    </source>
</evidence>
<evidence type="ECO:0000313" key="8">
    <source>
        <dbReference type="EMBL" id="RIA91796.1"/>
    </source>
</evidence>
<proteinExistence type="predicted"/>
<evidence type="ECO:0000256" key="4">
    <source>
        <dbReference type="PROSITE-ProRule" id="PRU00146"/>
    </source>
</evidence>
<feature type="compositionally biased region" description="Polar residues" evidence="5">
    <location>
        <begin position="643"/>
        <end position="653"/>
    </location>
</feature>
<feature type="compositionally biased region" description="Basic residues" evidence="5">
    <location>
        <begin position="684"/>
        <end position="696"/>
    </location>
</feature>
<feature type="region of interest" description="Disordered" evidence="5">
    <location>
        <begin position="1"/>
        <end position="63"/>
    </location>
</feature>
<dbReference type="InterPro" id="IPR050701">
    <property type="entry name" value="Histone_Mod_Regulator"/>
</dbReference>
<feature type="compositionally biased region" description="Polar residues" evidence="5">
    <location>
        <begin position="520"/>
        <end position="534"/>
    </location>
</feature>
<feature type="domain" description="PHD-type" evidence="6">
    <location>
        <begin position="101"/>
        <end position="155"/>
    </location>
</feature>
<dbReference type="InterPro" id="IPR034732">
    <property type="entry name" value="EPHD"/>
</dbReference>
<dbReference type="InterPro" id="IPR011011">
    <property type="entry name" value="Znf_FYVE_PHD"/>
</dbReference>
<feature type="non-terminal residue" evidence="8">
    <location>
        <position position="748"/>
    </location>
</feature>
<dbReference type="PROSITE" id="PS01359">
    <property type="entry name" value="ZF_PHD_1"/>
    <property type="match status" value="1"/>
</dbReference>
<feature type="compositionally biased region" description="Polar residues" evidence="5">
    <location>
        <begin position="24"/>
        <end position="53"/>
    </location>
</feature>
<evidence type="ECO:0000256" key="1">
    <source>
        <dbReference type="ARBA" id="ARBA00022723"/>
    </source>
</evidence>
<feature type="region of interest" description="Disordered" evidence="5">
    <location>
        <begin position="475"/>
        <end position="541"/>
    </location>
</feature>
<sequence length="748" mass="84158">MASQRGRRTTKKATHDPDFEYGMSSEQEINSQNTVVSEQNDSDSSYHENTPTPTRAVEENVGGGQEEVVAVQEGVQSSSGRKEVDNSPSAIWLRKWKTSDPGLCCVCLDEDATKDNVLVYCDGKECDVVVHQECYGIITLPRSEDPWYCDRCMAFPWEAVRCALCPNKNGAFRRIKASDGVNEPMVWVHILCAFWMPGMHIGSAADLRDIQVVNVDPKNWGKKCHVCNSEEGAAIHCDAGQCKNWVHATCAVAYGLTEYVDEENISDPYFIYCKQHGPNDHPRQNRIEKWIRMRDDFLANESARRAEERNLYLQSGEPGQNLREIFEDAYHGYTSQREVRIIETRRRIVQQASKHNGLIDAKEKAEKNVRDFRAKIPNVKVENTALKNYLEKANEALLSLVPQMRNLQVEIHDGDSNSAKIETLMESMANKNNIRWSKEIKKVAKSIKLKQLNTNEMRSLNLKSVVSALARAAKVEKERARQRGRRNGVKSRGRPKTPSKGKEKIVANKEETPEGDGCDEQQTPNKRTTRSRTASVKGKEKLVEDEVDVALPNELRKVPRLRIVNRESQQMAENVIETSTPKRKHSELPKSPDITTDCSSKRKRVQENLSIASTNTTEANSSSSKKNNSKRGKRKRTEDVPSEITTENTSNVDEQTRADVLSNNDQTSTSTPADEVSQSAPAKRQYKKTRKSVNKGKKVDEQSPTDISINQTSTPTQVESETIQSAQDDSPSAKAKKPSKKVKKSPKS</sequence>
<dbReference type="PROSITE" id="PS50016">
    <property type="entry name" value="ZF_PHD_2"/>
    <property type="match status" value="1"/>
</dbReference>
<dbReference type="SMART" id="SM00249">
    <property type="entry name" value="PHD"/>
    <property type="match status" value="2"/>
</dbReference>
<dbReference type="GO" id="GO:0042393">
    <property type="term" value="F:histone binding"/>
    <property type="evidence" value="ECO:0007669"/>
    <property type="project" value="TreeGrafter"/>
</dbReference>
<feature type="compositionally biased region" description="Basic residues" evidence="5">
    <location>
        <begin position="734"/>
        <end position="748"/>
    </location>
</feature>
<feature type="compositionally biased region" description="Polar residues" evidence="5">
    <location>
        <begin position="702"/>
        <end position="729"/>
    </location>
</feature>
<keyword evidence="1" id="KW-0479">Metal-binding</keyword>
<keyword evidence="2 4" id="KW-0863">Zinc-finger</keyword>
<dbReference type="Gene3D" id="3.30.40.10">
    <property type="entry name" value="Zinc/RING finger domain, C3HC4 (zinc finger)"/>
    <property type="match status" value="2"/>
</dbReference>
<feature type="compositionally biased region" description="Basic residues" evidence="5">
    <location>
        <begin position="482"/>
        <end position="499"/>
    </location>
</feature>
<dbReference type="InterPro" id="IPR013083">
    <property type="entry name" value="Znf_RING/FYVE/PHD"/>
</dbReference>
<dbReference type="InterPro" id="IPR019786">
    <property type="entry name" value="Zinc_finger_PHD-type_CS"/>
</dbReference>
<dbReference type="GO" id="GO:0008270">
    <property type="term" value="F:zinc ion binding"/>
    <property type="evidence" value="ECO:0007669"/>
    <property type="project" value="UniProtKB-KW"/>
</dbReference>
<protein>
    <submittedName>
        <fullName evidence="8">PHD-zinc-finger like domain-containing protein</fullName>
    </submittedName>
</protein>
<keyword evidence="9" id="KW-1185">Reference proteome</keyword>
<evidence type="ECO:0000256" key="2">
    <source>
        <dbReference type="ARBA" id="ARBA00022771"/>
    </source>
</evidence>
<feature type="region of interest" description="Disordered" evidence="5">
    <location>
        <begin position="572"/>
        <end position="748"/>
    </location>
</feature>
<dbReference type="Pfam" id="PF13831">
    <property type="entry name" value="PHD_2"/>
    <property type="match status" value="1"/>
</dbReference>
<evidence type="ECO:0000259" key="7">
    <source>
        <dbReference type="PROSITE" id="PS51805"/>
    </source>
</evidence>
<dbReference type="STRING" id="658196.A0A397T4F9"/>
<evidence type="ECO:0000259" key="6">
    <source>
        <dbReference type="PROSITE" id="PS50016"/>
    </source>
</evidence>
<dbReference type="SUPFAM" id="SSF57903">
    <property type="entry name" value="FYVE/PHD zinc finger"/>
    <property type="match status" value="1"/>
</dbReference>
<feature type="compositionally biased region" description="Basic residues" evidence="5">
    <location>
        <begin position="1"/>
        <end position="12"/>
    </location>
</feature>
<dbReference type="GO" id="GO:0006357">
    <property type="term" value="P:regulation of transcription by RNA polymerase II"/>
    <property type="evidence" value="ECO:0007669"/>
    <property type="project" value="TreeGrafter"/>
</dbReference>
<dbReference type="EMBL" id="QKYT01000142">
    <property type="protein sequence ID" value="RIA91796.1"/>
    <property type="molecule type" value="Genomic_DNA"/>
</dbReference>
<keyword evidence="3" id="KW-0862">Zinc</keyword>
<reference evidence="8 9" key="1">
    <citation type="submission" date="2018-06" db="EMBL/GenBank/DDBJ databases">
        <title>Comparative genomics reveals the genomic features of Rhizophagus irregularis, R. cerebriforme, R. diaphanum and Gigaspora rosea, and their symbiotic lifestyle signature.</title>
        <authorList>
            <person name="Morin E."/>
            <person name="San Clemente H."/>
            <person name="Chen E.C.H."/>
            <person name="De La Providencia I."/>
            <person name="Hainaut M."/>
            <person name="Kuo A."/>
            <person name="Kohler A."/>
            <person name="Murat C."/>
            <person name="Tang N."/>
            <person name="Roy S."/>
            <person name="Loubradou J."/>
            <person name="Henrissat B."/>
            <person name="Grigoriev I.V."/>
            <person name="Corradi N."/>
            <person name="Roux C."/>
            <person name="Martin F.M."/>
        </authorList>
    </citation>
    <scope>NUCLEOTIDE SEQUENCE [LARGE SCALE GENOMIC DNA]</scope>
    <source>
        <strain evidence="8 9">DAOM 227022</strain>
    </source>
</reference>
<feature type="compositionally biased region" description="Polar residues" evidence="5">
    <location>
        <begin position="661"/>
        <end position="680"/>
    </location>
</feature>
<dbReference type="PANTHER" id="PTHR13793">
    <property type="entry name" value="PHD FINGER PROTEINS"/>
    <property type="match status" value="1"/>
</dbReference>
<name>A0A397T4F9_9GLOM</name>
<comment type="caution">
    <text evidence="8">The sequence shown here is derived from an EMBL/GenBank/DDBJ whole genome shotgun (WGS) entry which is preliminary data.</text>
</comment>
<accession>A0A397T4F9</accession>
<dbReference type="CDD" id="cd15492">
    <property type="entry name" value="PHD_BRPF_JADE_like"/>
    <property type="match status" value="1"/>
</dbReference>
<evidence type="ECO:0000256" key="3">
    <source>
        <dbReference type="ARBA" id="ARBA00022833"/>
    </source>
</evidence>
<dbReference type="AlphaFoldDB" id="A0A397T4F9"/>
<dbReference type="OrthoDB" id="20839at2759"/>
<dbReference type="Pfam" id="PF13832">
    <property type="entry name" value="zf-HC5HC2H_2"/>
    <property type="match status" value="1"/>
</dbReference>
<dbReference type="GO" id="GO:0005634">
    <property type="term" value="C:nucleus"/>
    <property type="evidence" value="ECO:0007669"/>
    <property type="project" value="TreeGrafter"/>
</dbReference>
<dbReference type="InterPro" id="IPR019787">
    <property type="entry name" value="Znf_PHD-finger"/>
</dbReference>
<dbReference type="PANTHER" id="PTHR13793:SF164">
    <property type="entry name" value="ALHAMBRA, ISOFORM P"/>
    <property type="match status" value="1"/>
</dbReference>
<organism evidence="8 9">
    <name type="scientific">Glomus cerebriforme</name>
    <dbReference type="NCBI Taxonomy" id="658196"/>
    <lineage>
        <taxon>Eukaryota</taxon>
        <taxon>Fungi</taxon>
        <taxon>Fungi incertae sedis</taxon>
        <taxon>Mucoromycota</taxon>
        <taxon>Glomeromycotina</taxon>
        <taxon>Glomeromycetes</taxon>
        <taxon>Glomerales</taxon>
        <taxon>Glomeraceae</taxon>
        <taxon>Glomus</taxon>
    </lineage>
</organism>